<dbReference type="Proteomes" id="UP000682733">
    <property type="component" value="Unassembled WGS sequence"/>
</dbReference>
<dbReference type="Proteomes" id="UP000681722">
    <property type="component" value="Unassembled WGS sequence"/>
</dbReference>
<dbReference type="EMBL" id="CAJNOK010002525">
    <property type="protein sequence ID" value="CAF0863758.1"/>
    <property type="molecule type" value="Genomic_DNA"/>
</dbReference>
<proteinExistence type="inferred from homology"/>
<dbReference type="AlphaFoldDB" id="A0A814EZU3"/>
<evidence type="ECO:0000256" key="1">
    <source>
        <dbReference type="ARBA" id="ARBA00004122"/>
    </source>
</evidence>
<dbReference type="GO" id="GO:0072384">
    <property type="term" value="P:organelle transport along microtubule"/>
    <property type="evidence" value="ECO:0007669"/>
    <property type="project" value="TreeGrafter"/>
</dbReference>
<evidence type="ECO:0000256" key="2">
    <source>
        <dbReference type="ARBA" id="ARBA00010235"/>
    </source>
</evidence>
<comment type="similarity">
    <text evidence="2">Belongs to the BORCS5 family.</text>
</comment>
<dbReference type="GO" id="GO:1903744">
    <property type="term" value="P:positive regulation of anterograde synaptic vesicle transport"/>
    <property type="evidence" value="ECO:0007669"/>
    <property type="project" value="TreeGrafter"/>
</dbReference>
<keyword evidence="4" id="KW-0472">Membrane</keyword>
<protein>
    <recommendedName>
        <fullName evidence="3">BLOC-1-related complex subunit 5</fullName>
    </recommendedName>
</protein>
<dbReference type="InterPro" id="IPR018780">
    <property type="entry name" value="TBORCS5"/>
</dbReference>
<dbReference type="PANTHER" id="PTHR31634:SF2">
    <property type="entry name" value="BLOC-1-RELATED COMPLEX SUBUNIT 5"/>
    <property type="match status" value="1"/>
</dbReference>
<dbReference type="PANTHER" id="PTHR31634">
    <property type="entry name" value="BLOC-1-RELATED COMPLEX SUBUNIT 5"/>
    <property type="match status" value="1"/>
</dbReference>
<dbReference type="GO" id="GO:0099078">
    <property type="term" value="C:BORC complex"/>
    <property type="evidence" value="ECO:0007669"/>
    <property type="project" value="TreeGrafter"/>
</dbReference>
<dbReference type="EMBL" id="CAJNOQ010002798">
    <property type="protein sequence ID" value="CAF0979102.1"/>
    <property type="molecule type" value="Genomic_DNA"/>
</dbReference>
<dbReference type="Pfam" id="PF10158">
    <property type="entry name" value="LOH1CR12"/>
    <property type="match status" value="1"/>
</dbReference>
<accession>A0A814EZU3</accession>
<keyword evidence="5" id="KW-0458">Lysosome</keyword>
<evidence type="ECO:0000313" key="10">
    <source>
        <dbReference type="EMBL" id="CAF3648508.1"/>
    </source>
</evidence>
<comment type="caution">
    <text evidence="9">The sequence shown here is derived from an EMBL/GenBank/DDBJ whole genome shotgun (WGS) entry which is preliminary data.</text>
</comment>
<evidence type="ECO:0000256" key="3">
    <source>
        <dbReference type="ARBA" id="ARBA00022300"/>
    </source>
</evidence>
<dbReference type="GO" id="GO:0032418">
    <property type="term" value="P:lysosome localization"/>
    <property type="evidence" value="ECO:0007669"/>
    <property type="project" value="InterPro"/>
</dbReference>
<evidence type="ECO:0000313" key="12">
    <source>
        <dbReference type="Proteomes" id="UP000663829"/>
    </source>
</evidence>
<dbReference type="CDD" id="cd22789">
    <property type="entry name" value="BORCS5-like"/>
    <property type="match status" value="1"/>
</dbReference>
<sequence length="183" mass="21131">MGNEQTTGGEKSHQQQKTTYHPNITIVNPQPASSDTLTQDDNELNKLVAIPKFYPILRSTIHMQNDEQVPHLDYLPTLQLSMRIQQHLKSCSEAVSYDQQTLITRMKEVDVRSNAVTSRLLEKQKRYTYYCDQSKKLRDLVTTVKRLDQTLTELGDKMRLINNALPLEDKLPMLTFRAQVKAE</sequence>
<evidence type="ECO:0000313" key="9">
    <source>
        <dbReference type="EMBL" id="CAF0979102.1"/>
    </source>
</evidence>
<evidence type="ECO:0000256" key="6">
    <source>
        <dbReference type="ARBA" id="ARBA00023288"/>
    </source>
</evidence>
<organism evidence="9 12">
    <name type="scientific">Didymodactylos carnosus</name>
    <dbReference type="NCBI Taxonomy" id="1234261"/>
    <lineage>
        <taxon>Eukaryota</taxon>
        <taxon>Metazoa</taxon>
        <taxon>Spiralia</taxon>
        <taxon>Gnathifera</taxon>
        <taxon>Rotifera</taxon>
        <taxon>Eurotatoria</taxon>
        <taxon>Bdelloidea</taxon>
        <taxon>Philodinida</taxon>
        <taxon>Philodinidae</taxon>
        <taxon>Didymodactylos</taxon>
    </lineage>
</organism>
<keyword evidence="12" id="KW-1185">Reference proteome</keyword>
<comment type="subcellular location">
    <subcellularLocation>
        <location evidence="1">Lysosome membrane</location>
        <topology evidence="1">Lipid-anchor</topology>
        <orientation evidence="1">Cytoplasmic side</orientation>
    </subcellularLocation>
</comment>
<dbReference type="EMBL" id="CAJOBA010002525">
    <property type="protein sequence ID" value="CAF3648508.1"/>
    <property type="molecule type" value="Genomic_DNA"/>
</dbReference>
<keyword evidence="6" id="KW-0449">Lipoprotein</keyword>
<evidence type="ECO:0000313" key="11">
    <source>
        <dbReference type="EMBL" id="CAF3751799.1"/>
    </source>
</evidence>
<reference evidence="9" key="1">
    <citation type="submission" date="2021-02" db="EMBL/GenBank/DDBJ databases">
        <authorList>
            <person name="Nowell W R."/>
        </authorList>
    </citation>
    <scope>NUCLEOTIDE SEQUENCE</scope>
</reference>
<evidence type="ECO:0000256" key="5">
    <source>
        <dbReference type="ARBA" id="ARBA00023228"/>
    </source>
</evidence>
<evidence type="ECO:0000256" key="4">
    <source>
        <dbReference type="ARBA" id="ARBA00023136"/>
    </source>
</evidence>
<dbReference type="OrthoDB" id="10035640at2759"/>
<name>A0A814EZU3_9BILA</name>
<dbReference type="GO" id="GO:0030672">
    <property type="term" value="C:synaptic vesicle membrane"/>
    <property type="evidence" value="ECO:0007669"/>
    <property type="project" value="TreeGrafter"/>
</dbReference>
<feature type="region of interest" description="Disordered" evidence="7">
    <location>
        <begin position="1"/>
        <end position="37"/>
    </location>
</feature>
<evidence type="ECO:0000256" key="7">
    <source>
        <dbReference type="SAM" id="MobiDB-lite"/>
    </source>
</evidence>
<gene>
    <name evidence="9" type="ORF">GPM918_LOCUS12653</name>
    <name evidence="8" type="ORF">OVA965_LOCUS7766</name>
    <name evidence="11" type="ORF">SRO942_LOCUS12653</name>
    <name evidence="10" type="ORF">TMI583_LOCUS7761</name>
</gene>
<dbReference type="Proteomes" id="UP000677228">
    <property type="component" value="Unassembled WGS sequence"/>
</dbReference>
<evidence type="ECO:0000313" key="8">
    <source>
        <dbReference type="EMBL" id="CAF0863758.1"/>
    </source>
</evidence>
<dbReference type="GO" id="GO:0098574">
    <property type="term" value="C:cytoplasmic side of lysosomal membrane"/>
    <property type="evidence" value="ECO:0007669"/>
    <property type="project" value="TreeGrafter"/>
</dbReference>
<dbReference type="EMBL" id="CAJOBC010002798">
    <property type="protein sequence ID" value="CAF3751799.1"/>
    <property type="molecule type" value="Genomic_DNA"/>
</dbReference>
<dbReference type="Proteomes" id="UP000663829">
    <property type="component" value="Unassembled WGS sequence"/>
</dbReference>